<feature type="compositionally biased region" description="Acidic residues" evidence="1">
    <location>
        <begin position="180"/>
        <end position="192"/>
    </location>
</feature>
<keyword evidence="3" id="KW-0732">Signal</keyword>
<evidence type="ECO:0000256" key="1">
    <source>
        <dbReference type="SAM" id="MobiDB-lite"/>
    </source>
</evidence>
<keyword evidence="2" id="KW-0472">Membrane</keyword>
<feature type="transmembrane region" description="Helical" evidence="2">
    <location>
        <begin position="232"/>
        <end position="254"/>
    </location>
</feature>
<evidence type="ECO:0000256" key="2">
    <source>
        <dbReference type="SAM" id="Phobius"/>
    </source>
</evidence>
<dbReference type="Proteomes" id="UP000314251">
    <property type="component" value="Unassembled WGS sequence"/>
</dbReference>
<accession>A0A5N6AT72</accession>
<evidence type="ECO:0000313" key="4">
    <source>
        <dbReference type="EMBL" id="KAB8170919.1"/>
    </source>
</evidence>
<protein>
    <recommendedName>
        <fullName evidence="6">LPXTG cell wall anchor domain-containing protein</fullName>
    </recommendedName>
</protein>
<evidence type="ECO:0000256" key="3">
    <source>
        <dbReference type="SAM" id="SignalP"/>
    </source>
</evidence>
<dbReference type="EMBL" id="VDLY02000001">
    <property type="protein sequence ID" value="KAB8170919.1"/>
    <property type="molecule type" value="Genomic_DNA"/>
</dbReference>
<dbReference type="AlphaFoldDB" id="A0A5N6AT72"/>
<evidence type="ECO:0000313" key="5">
    <source>
        <dbReference type="Proteomes" id="UP000314251"/>
    </source>
</evidence>
<keyword evidence="5" id="KW-1185">Reference proteome</keyword>
<organism evidence="4 5">
    <name type="scientific">Streptomyces mimosae</name>
    <dbReference type="NCBI Taxonomy" id="2586635"/>
    <lineage>
        <taxon>Bacteria</taxon>
        <taxon>Bacillati</taxon>
        <taxon>Actinomycetota</taxon>
        <taxon>Actinomycetes</taxon>
        <taxon>Kitasatosporales</taxon>
        <taxon>Streptomycetaceae</taxon>
        <taxon>Streptomyces</taxon>
    </lineage>
</organism>
<reference evidence="4" key="1">
    <citation type="submission" date="2019-10" db="EMBL/GenBank/DDBJ databases">
        <title>Nonomuraea sp. nov., isolated from Phyllanthus amarus.</title>
        <authorList>
            <person name="Klykleung N."/>
            <person name="Tanasupawat S."/>
        </authorList>
    </citation>
    <scope>NUCLEOTIDE SEQUENCE [LARGE SCALE GENOMIC DNA]</scope>
    <source>
        <strain evidence="4">3MP-10</strain>
    </source>
</reference>
<sequence length="259" mass="27505">MSLPALLLATAPAAQAAGVPIEPVGPIGELPYCEDTVDSEDVAVWLQDVPEDHASPTAWTEFLYTVENGGDEPVDTIYTKLEGWYNAADGSDEPFPFQIQWFVDGEWRDVPFESDAADGHFGVIDQLAPGDSADVQIRTRAEQDRPGWFESWASIRYYDAEDETLCVRDSVEAEWALVPEGDEAPGEPDPEEPGQPSEEPQPGEPSEEPNAPAPQGGSDDDAELAETGGSHALPIAAGIGGAALVAGAGALLIAHRNLA</sequence>
<keyword evidence="2" id="KW-1133">Transmembrane helix</keyword>
<feature type="region of interest" description="Disordered" evidence="1">
    <location>
        <begin position="178"/>
        <end position="229"/>
    </location>
</feature>
<comment type="caution">
    <text evidence="4">The sequence shown here is derived from an EMBL/GenBank/DDBJ whole genome shotgun (WGS) entry which is preliminary data.</text>
</comment>
<feature type="signal peptide" evidence="3">
    <location>
        <begin position="1"/>
        <end position="16"/>
    </location>
</feature>
<feature type="chain" id="PRO_5024357425" description="LPXTG cell wall anchor domain-containing protein" evidence="3">
    <location>
        <begin position="17"/>
        <end position="259"/>
    </location>
</feature>
<evidence type="ECO:0008006" key="6">
    <source>
        <dbReference type="Google" id="ProtNLM"/>
    </source>
</evidence>
<gene>
    <name evidence="4" type="ORF">FH607_000800</name>
</gene>
<name>A0A5N6AT72_9ACTN</name>
<proteinExistence type="predicted"/>
<dbReference type="OrthoDB" id="4304484at2"/>
<keyword evidence="2" id="KW-0812">Transmembrane</keyword>